<dbReference type="InterPro" id="IPR011989">
    <property type="entry name" value="ARM-like"/>
</dbReference>
<evidence type="ECO:0000313" key="1">
    <source>
        <dbReference type="EMBL" id="PQO36797.1"/>
    </source>
</evidence>
<dbReference type="Proteomes" id="UP000240009">
    <property type="component" value="Unassembled WGS sequence"/>
</dbReference>
<organism evidence="1 2">
    <name type="scientific">Blastopirellula marina</name>
    <dbReference type="NCBI Taxonomy" id="124"/>
    <lineage>
        <taxon>Bacteria</taxon>
        <taxon>Pseudomonadati</taxon>
        <taxon>Planctomycetota</taxon>
        <taxon>Planctomycetia</taxon>
        <taxon>Pirellulales</taxon>
        <taxon>Pirellulaceae</taxon>
        <taxon>Blastopirellula</taxon>
    </lineage>
</organism>
<dbReference type="EMBL" id="PUIA01000017">
    <property type="protein sequence ID" value="PQO36797.1"/>
    <property type="molecule type" value="Genomic_DNA"/>
</dbReference>
<dbReference type="InterPro" id="IPR016024">
    <property type="entry name" value="ARM-type_fold"/>
</dbReference>
<sequence length="219" mass="24738">MPSRREQTKQWLTEVIEPRCPELLPEIHAVMDAADSIDQRGTVSDTDLAAIVHGARSARRPLYEYTVDIVAGLAADYQEVQAVVMELAEDKSAQVRFNAVLCLGKRTPSELCERVLRRGFVDRSTKVRRKAADWMLRLRMSSLLPDLEEAMSLESDEKVRSAMEFTLGLVRDRYLLRPSGDGYSIVIQSGGIIGQSITQQQLDDEGIEAIVQRLYREQE</sequence>
<gene>
    <name evidence="1" type="ORF">C5Y96_06420</name>
</gene>
<accession>A0A2S8FX91</accession>
<reference evidence="1 2" key="1">
    <citation type="submission" date="2018-02" db="EMBL/GenBank/DDBJ databases">
        <title>Comparative genomes isolates from brazilian mangrove.</title>
        <authorList>
            <person name="Araujo J.E."/>
            <person name="Taketani R.G."/>
            <person name="Silva M.C.P."/>
            <person name="Loureco M.V."/>
            <person name="Andreote F.D."/>
        </authorList>
    </citation>
    <scope>NUCLEOTIDE SEQUENCE [LARGE SCALE GENOMIC DNA]</scope>
    <source>
        <strain evidence="1 2">HEX-2 MGV</strain>
    </source>
</reference>
<dbReference type="SUPFAM" id="SSF48371">
    <property type="entry name" value="ARM repeat"/>
    <property type="match status" value="1"/>
</dbReference>
<dbReference type="AlphaFoldDB" id="A0A2S8FX91"/>
<dbReference type="Gene3D" id="1.25.10.10">
    <property type="entry name" value="Leucine-rich Repeat Variant"/>
    <property type="match status" value="1"/>
</dbReference>
<comment type="caution">
    <text evidence="1">The sequence shown here is derived from an EMBL/GenBank/DDBJ whole genome shotgun (WGS) entry which is preliminary data.</text>
</comment>
<dbReference type="RefSeq" id="WP_105351093.1">
    <property type="nucleotide sequence ID" value="NZ_PUIA01000017.1"/>
</dbReference>
<protein>
    <recommendedName>
        <fullName evidence="3">HEAT repeat domain-containing protein</fullName>
    </recommendedName>
</protein>
<evidence type="ECO:0000313" key="2">
    <source>
        <dbReference type="Proteomes" id="UP000240009"/>
    </source>
</evidence>
<evidence type="ECO:0008006" key="3">
    <source>
        <dbReference type="Google" id="ProtNLM"/>
    </source>
</evidence>
<name>A0A2S8FX91_9BACT</name>
<proteinExistence type="predicted"/>